<dbReference type="SUPFAM" id="SSF48452">
    <property type="entry name" value="TPR-like"/>
    <property type="match status" value="1"/>
</dbReference>
<dbReference type="EMBL" id="BAABJO010000004">
    <property type="protein sequence ID" value="GAA5114661.1"/>
    <property type="molecule type" value="Genomic_DNA"/>
</dbReference>
<protein>
    <recommendedName>
        <fullName evidence="3">Tetratricopeptide repeat protein</fullName>
    </recommendedName>
</protein>
<name>A0ABP9NCZ2_9PSEU</name>
<evidence type="ECO:0000313" key="2">
    <source>
        <dbReference type="Proteomes" id="UP001500804"/>
    </source>
</evidence>
<reference evidence="2" key="1">
    <citation type="journal article" date="2019" name="Int. J. Syst. Evol. Microbiol.">
        <title>The Global Catalogue of Microorganisms (GCM) 10K type strain sequencing project: providing services to taxonomists for standard genome sequencing and annotation.</title>
        <authorList>
            <consortium name="The Broad Institute Genomics Platform"/>
            <consortium name="The Broad Institute Genome Sequencing Center for Infectious Disease"/>
            <person name="Wu L."/>
            <person name="Ma J."/>
        </authorList>
    </citation>
    <scope>NUCLEOTIDE SEQUENCE [LARGE SCALE GENOMIC DNA]</scope>
    <source>
        <strain evidence="2">JCM 18302</strain>
    </source>
</reference>
<keyword evidence="2" id="KW-1185">Reference proteome</keyword>
<proteinExistence type="predicted"/>
<dbReference type="Gene3D" id="1.25.40.10">
    <property type="entry name" value="Tetratricopeptide repeat domain"/>
    <property type="match status" value="1"/>
</dbReference>
<accession>A0ABP9NCZ2</accession>
<evidence type="ECO:0008006" key="3">
    <source>
        <dbReference type="Google" id="ProtNLM"/>
    </source>
</evidence>
<dbReference type="InterPro" id="IPR011990">
    <property type="entry name" value="TPR-like_helical_dom_sf"/>
</dbReference>
<dbReference type="Proteomes" id="UP001500804">
    <property type="component" value="Unassembled WGS sequence"/>
</dbReference>
<sequence length="135" mass="14787">MKAFSCPRCRGQQKRLGERCVQCGADLTALARIVERADAAHDAAVRAARAGRWAEAGEQASVALAFVPDDVDTIVLLAKVTHRQGRRKRSVELWERAGELDPGRADVPLALADLRKPAARVPARRAKRKRRSGGR</sequence>
<comment type="caution">
    <text evidence="1">The sequence shown here is derived from an EMBL/GenBank/DDBJ whole genome shotgun (WGS) entry which is preliminary data.</text>
</comment>
<dbReference type="RefSeq" id="WP_345603802.1">
    <property type="nucleotide sequence ID" value="NZ_BAABJO010000004.1"/>
</dbReference>
<organism evidence="1 2">
    <name type="scientific">Pseudonocardia adelaidensis</name>
    <dbReference type="NCBI Taxonomy" id="648754"/>
    <lineage>
        <taxon>Bacteria</taxon>
        <taxon>Bacillati</taxon>
        <taxon>Actinomycetota</taxon>
        <taxon>Actinomycetes</taxon>
        <taxon>Pseudonocardiales</taxon>
        <taxon>Pseudonocardiaceae</taxon>
        <taxon>Pseudonocardia</taxon>
    </lineage>
</organism>
<evidence type="ECO:0000313" key="1">
    <source>
        <dbReference type="EMBL" id="GAA5114661.1"/>
    </source>
</evidence>
<gene>
    <name evidence="1" type="ORF">GCM10023320_12240</name>
</gene>